<protein>
    <submittedName>
        <fullName evidence="1">Uncharacterized protein</fullName>
    </submittedName>
</protein>
<comment type="caution">
    <text evidence="1">The sequence shown here is derived from an EMBL/GenBank/DDBJ whole genome shotgun (WGS) entry which is preliminary data.</text>
</comment>
<dbReference type="AlphaFoldDB" id="A0AB35YUJ4"/>
<gene>
    <name evidence="2" type="ORF">VZD24_11150</name>
    <name evidence="1" type="ORF">VZD85_11565</name>
</gene>
<reference evidence="1 4" key="1">
    <citation type="submission" date="2024-01" db="EMBL/GenBank/DDBJ databases">
        <title>Aequorivita flavus sp. nov., isolated from deep-sea sediment.</title>
        <authorList>
            <person name="Chen X."/>
        </authorList>
    </citation>
    <scope>NUCLEOTIDE SEQUENCE</scope>
    <source>
        <strain evidence="1">MCCC 1A16923</strain>
        <strain evidence="2 4">MCCC 1A16935</strain>
    </source>
</reference>
<dbReference type="Proteomes" id="UP001390963">
    <property type="component" value="Unassembled WGS sequence"/>
</dbReference>
<dbReference type="EMBL" id="JBANCF010000009">
    <property type="protein sequence ID" value="MEM0574077.1"/>
    <property type="molecule type" value="Genomic_DNA"/>
</dbReference>
<proteinExistence type="predicted"/>
<evidence type="ECO:0000313" key="3">
    <source>
        <dbReference type="Proteomes" id="UP001388259"/>
    </source>
</evidence>
<dbReference type="Proteomes" id="UP001388259">
    <property type="component" value="Unassembled WGS sequence"/>
</dbReference>
<dbReference type="RefSeq" id="WP_342687626.1">
    <property type="nucleotide sequence ID" value="NZ_JAZBJM010000008.1"/>
</dbReference>
<evidence type="ECO:0000313" key="2">
    <source>
        <dbReference type="EMBL" id="MEM0574077.1"/>
    </source>
</evidence>
<sequence length="73" mass="8155">MDVYSDSIEFYWAGKPKRSYSGSKEWRVTEWIAGSIMRAACERSKGGGCRSPRKEGGRRLPFTAGLARFFASG</sequence>
<organism evidence="1 3">
    <name type="scientific">Aequorivita flava</name>
    <dbReference type="NCBI Taxonomy" id="3114371"/>
    <lineage>
        <taxon>Bacteria</taxon>
        <taxon>Pseudomonadati</taxon>
        <taxon>Bacteroidota</taxon>
        <taxon>Flavobacteriia</taxon>
        <taxon>Flavobacteriales</taxon>
        <taxon>Flavobacteriaceae</taxon>
        <taxon>Aequorivita</taxon>
    </lineage>
</organism>
<evidence type="ECO:0000313" key="4">
    <source>
        <dbReference type="Proteomes" id="UP001390963"/>
    </source>
</evidence>
<accession>A0AB35YUJ4</accession>
<evidence type="ECO:0000313" key="1">
    <source>
        <dbReference type="EMBL" id="MEM0518996.1"/>
    </source>
</evidence>
<name>A0AB35YUJ4_9FLAO</name>
<dbReference type="EMBL" id="JAZBJM010000008">
    <property type="protein sequence ID" value="MEM0518996.1"/>
    <property type="molecule type" value="Genomic_DNA"/>
</dbReference>
<keyword evidence="4" id="KW-1185">Reference proteome</keyword>